<gene>
    <name evidence="1" type="ORF">C798_23575</name>
</gene>
<dbReference type="AlphaFoldDB" id="A0A6M3ZYS7"/>
<evidence type="ECO:0008006" key="3">
    <source>
        <dbReference type="Google" id="ProtNLM"/>
    </source>
</evidence>
<sequence>MAWLKSDSPRKDNGRLPEIIWKNGRSWVGTTERAERLAVVEQHRMLSIHFLMRAFRRYAELLENQGIRWSHFPKDGTNAVRIYEKQLVGSSEIPRYTAAIMLHSVFKFYKFAKQQGLVKAELSRDILTKLRQPVLKRFSKTQTAPKHRIKIGR</sequence>
<name>A0A6M3ZYS7_9BURK</name>
<proteinExistence type="predicted"/>
<dbReference type="Proteomes" id="UP000501648">
    <property type="component" value="Chromosome"/>
</dbReference>
<evidence type="ECO:0000313" key="1">
    <source>
        <dbReference type="EMBL" id="QJQ03100.1"/>
    </source>
</evidence>
<organism evidence="1 2">
    <name type="scientific">Herbaspirillum rubrisubalbicans Os34</name>
    <dbReference type="NCBI Taxonomy" id="1235827"/>
    <lineage>
        <taxon>Bacteria</taxon>
        <taxon>Pseudomonadati</taxon>
        <taxon>Pseudomonadota</taxon>
        <taxon>Betaproteobacteria</taxon>
        <taxon>Burkholderiales</taxon>
        <taxon>Oxalobacteraceae</taxon>
        <taxon>Herbaspirillum</taxon>
    </lineage>
</organism>
<accession>A0A6M3ZYS7</accession>
<protein>
    <recommendedName>
        <fullName evidence="3">Core-binding (CB) domain-containing protein</fullName>
    </recommendedName>
</protein>
<reference evidence="1 2" key="1">
    <citation type="journal article" date="2012" name="J. Bacteriol.">
        <title>Genome sequence of the pathogenic Herbaspirillum seropedicae strain Os34, isolated from rice roots.</title>
        <authorList>
            <person name="Ye W."/>
            <person name="Ye S."/>
            <person name="Liu J."/>
            <person name="Chang S."/>
            <person name="Chen M."/>
            <person name="Zhu B."/>
            <person name="Guo L."/>
            <person name="An Q."/>
        </authorList>
    </citation>
    <scope>NUCLEOTIDE SEQUENCE [LARGE SCALE GENOMIC DNA]</scope>
    <source>
        <strain evidence="1 2">Os34</strain>
    </source>
</reference>
<evidence type="ECO:0000313" key="2">
    <source>
        <dbReference type="Proteomes" id="UP000501648"/>
    </source>
</evidence>
<dbReference type="EMBL" id="CP008956">
    <property type="protein sequence ID" value="QJQ03100.1"/>
    <property type="molecule type" value="Genomic_DNA"/>
</dbReference>
<dbReference type="RefSeq" id="WP_017454887.1">
    <property type="nucleotide sequence ID" value="NZ_CP008956.1"/>
</dbReference>